<organism evidence="2">
    <name type="scientific">freshwater metagenome</name>
    <dbReference type="NCBI Taxonomy" id="449393"/>
    <lineage>
        <taxon>unclassified sequences</taxon>
        <taxon>metagenomes</taxon>
        <taxon>ecological metagenomes</taxon>
    </lineage>
</organism>
<dbReference type="Pfam" id="PF01464">
    <property type="entry name" value="SLT"/>
    <property type="match status" value="1"/>
</dbReference>
<dbReference type="InterPro" id="IPR008258">
    <property type="entry name" value="Transglycosylase_SLT_dom_1"/>
</dbReference>
<feature type="domain" description="Transglycosylase SLT" evidence="1">
    <location>
        <begin position="116"/>
        <end position="178"/>
    </location>
</feature>
<dbReference type="SUPFAM" id="SSF53955">
    <property type="entry name" value="Lysozyme-like"/>
    <property type="match status" value="1"/>
</dbReference>
<sequence length="192" mass="21631">MARTRHIRTALWTSIASLLLLVSIQQSAFAIEFPTSVSMVLPDTPVETLLVVTPDQPVVNLYASLDTKVSIFSSEFAGVAIMSRKIEAARKPMGARRVAKEIALSDFGWSEKQYKCLNSLWTKESHWNYQARNPRSGAHGIAQALPATKMESVGTDWRTNPVTQIRWGLEYINSRYGSPCAAFSKWKRSRYY</sequence>
<dbReference type="EMBL" id="CAFBSG010000029">
    <property type="protein sequence ID" value="CAB5241138.1"/>
    <property type="molecule type" value="Genomic_DNA"/>
</dbReference>
<evidence type="ECO:0000313" key="2">
    <source>
        <dbReference type="EMBL" id="CAB5241138.1"/>
    </source>
</evidence>
<name>A0A6J7XX83_9ZZZZ</name>
<evidence type="ECO:0000259" key="1">
    <source>
        <dbReference type="Pfam" id="PF01464"/>
    </source>
</evidence>
<accession>A0A6J7XX83</accession>
<gene>
    <name evidence="2" type="ORF">UFOPK3554_01264</name>
</gene>
<dbReference type="AlphaFoldDB" id="A0A6J7XX83"/>
<reference evidence="2" key="1">
    <citation type="submission" date="2020-05" db="EMBL/GenBank/DDBJ databases">
        <authorList>
            <person name="Chiriac C."/>
            <person name="Salcher M."/>
            <person name="Ghai R."/>
            <person name="Kavagutti S V."/>
        </authorList>
    </citation>
    <scope>NUCLEOTIDE SEQUENCE</scope>
</reference>
<dbReference type="InterPro" id="IPR023346">
    <property type="entry name" value="Lysozyme-like_dom_sf"/>
</dbReference>
<proteinExistence type="predicted"/>
<dbReference type="Gene3D" id="1.10.530.10">
    <property type="match status" value="1"/>
</dbReference>
<protein>
    <submittedName>
        <fullName evidence="2">Unannotated protein</fullName>
    </submittedName>
</protein>